<dbReference type="InterPro" id="IPR030385">
    <property type="entry name" value="G_IRG_dom"/>
</dbReference>
<keyword evidence="3" id="KW-0378">Hydrolase</keyword>
<feature type="domain" description="IRG-type G" evidence="7">
    <location>
        <begin position="1"/>
        <end position="191"/>
    </location>
</feature>
<evidence type="ECO:0000313" key="9">
    <source>
        <dbReference type="Proteomes" id="UP000826234"/>
    </source>
</evidence>
<keyword evidence="6" id="KW-0812">Transmembrane</keyword>
<evidence type="ECO:0000256" key="2">
    <source>
        <dbReference type="ARBA" id="ARBA00022741"/>
    </source>
</evidence>
<organism evidence="8 9">
    <name type="scientific">Phrynosoma platyrhinos</name>
    <name type="common">Desert horned lizard</name>
    <dbReference type="NCBI Taxonomy" id="52577"/>
    <lineage>
        <taxon>Eukaryota</taxon>
        <taxon>Metazoa</taxon>
        <taxon>Chordata</taxon>
        <taxon>Craniata</taxon>
        <taxon>Vertebrata</taxon>
        <taxon>Euteleostomi</taxon>
        <taxon>Lepidosauria</taxon>
        <taxon>Squamata</taxon>
        <taxon>Bifurcata</taxon>
        <taxon>Unidentata</taxon>
        <taxon>Episquamata</taxon>
        <taxon>Toxicofera</taxon>
        <taxon>Iguania</taxon>
        <taxon>Phrynosomatidae</taxon>
        <taxon>Phrynosomatinae</taxon>
        <taxon>Phrynosoma</taxon>
    </lineage>
</organism>
<accession>A0ABQ7TPM1</accession>
<evidence type="ECO:0000259" key="7">
    <source>
        <dbReference type="PROSITE" id="PS51716"/>
    </source>
</evidence>
<dbReference type="Gene3D" id="3.40.50.300">
    <property type="entry name" value="P-loop containing nucleotide triphosphate hydrolases"/>
    <property type="match status" value="2"/>
</dbReference>
<dbReference type="PROSITE" id="PS51716">
    <property type="entry name" value="G_IRG"/>
    <property type="match status" value="2"/>
</dbReference>
<feature type="transmembrane region" description="Helical" evidence="6">
    <location>
        <begin position="316"/>
        <end position="334"/>
    </location>
</feature>
<gene>
    <name evidence="8" type="ORF">JD844_005752</name>
</gene>
<feature type="compositionally biased region" description="Polar residues" evidence="5">
    <location>
        <begin position="485"/>
        <end position="494"/>
    </location>
</feature>
<evidence type="ECO:0000256" key="6">
    <source>
        <dbReference type="SAM" id="Phobius"/>
    </source>
</evidence>
<dbReference type="CDD" id="cd04104">
    <property type="entry name" value="p47_IIGP_like"/>
    <property type="match status" value="1"/>
</dbReference>
<feature type="domain" description="IRG-type G" evidence="7">
    <location>
        <begin position="639"/>
        <end position="821"/>
    </location>
</feature>
<dbReference type="SUPFAM" id="SSF52540">
    <property type="entry name" value="P-loop containing nucleoside triphosphate hydrolases"/>
    <property type="match status" value="2"/>
</dbReference>
<reference evidence="8 9" key="1">
    <citation type="journal article" date="2022" name="Gigascience">
        <title>A chromosome-level genome assembly and annotation of the desert horned lizard, Phrynosoma platyrhinos, provides insight into chromosomal rearrangements among reptiles.</title>
        <authorList>
            <person name="Koochekian N."/>
            <person name="Ascanio A."/>
            <person name="Farleigh K."/>
            <person name="Card D.C."/>
            <person name="Schield D.R."/>
            <person name="Castoe T.A."/>
            <person name="Jezkova T."/>
        </authorList>
    </citation>
    <scope>NUCLEOTIDE SEQUENCE [LARGE SCALE GENOMIC DNA]</scope>
    <source>
        <strain evidence="8">NK-2021</strain>
    </source>
</reference>
<evidence type="ECO:0000256" key="1">
    <source>
        <dbReference type="ARBA" id="ARBA00005429"/>
    </source>
</evidence>
<keyword evidence="4" id="KW-0342">GTP-binding</keyword>
<protein>
    <recommendedName>
        <fullName evidence="7">IRG-type G domain-containing protein</fullName>
    </recommendedName>
</protein>
<keyword evidence="6" id="KW-0472">Membrane</keyword>
<dbReference type="Pfam" id="PF05049">
    <property type="entry name" value="IIGP"/>
    <property type="match status" value="2"/>
</dbReference>
<feature type="compositionally biased region" description="Polar residues" evidence="5">
    <location>
        <begin position="509"/>
        <end position="519"/>
    </location>
</feature>
<proteinExistence type="inferred from homology"/>
<dbReference type="PANTHER" id="PTHR32341">
    <property type="entry name" value="INTERFERON-INDUCIBLE GTPASE"/>
    <property type="match status" value="1"/>
</dbReference>
<dbReference type="InterPro" id="IPR027417">
    <property type="entry name" value="P-loop_NTPase"/>
</dbReference>
<sequence>MDDHLLLTCPYKHKEEDESWWNPHHDENSILKELSCAETLCLCDKANSPAQRNFDDIQGKCECQLPEYTRKGASTFGEDAFTKKVDLNRFDFFIIVGAQRFRTVHTDLVREIQGMNKDFYFVRSNTDLDLEASKRQRPSDYNEEKVLLKIKDNCNEALKKEGVSNPKVFLVSNYETSRFDFPLLQEKLKNDLLRLKRQAFLLSLPSVYLPVLDKKKTAMKKKILTRAFWLWLIAVIPIPGLSFFPAMKVHSWCYHKFGLDDQSLTALSQMVGKTALTLKAVMTPMTFNSVNLWSLTELMRAMVIIGDYYRRQHFPFLGCLLSGGISLFSTYFMLKKFVSNALVKGHAQSTLQYTKDGHLIFSGTARALDVSAENSVSAHQSMSPYMVPRTTASTPSWLEISRWMQEGISMTQAKQEHHVSFLAIIRENENEDHLLGKKLEASLPSVVCCTPTTGSSNDGIPLGANVYEEGTRRQVKINVQETEQAHIQKNQSLESDIPSPPDYFKLGHPSSQHGSSRYGLQTLKDPSYSEILSAPIFGSSSMTESKTNTSRGGPSYQNIRNIQSKKFHGLFACFLYHRPRLDPMAGEPLEAPQNHMVNFDEYDIITEDDIGEIRDALEGGRMAEAASKIMENLQALENARLDIAVTGESGSGKSSFVNAIRGLGDEDEGSAPTGVVETTKKPTPYPHPKHPNVIVWDLPGIGTPDFQSDTYLEQVIFSRYDFFILIASERFKATHAQLACEIQRQGKRFYFVRSKVDADLEASKRRRPKVYNEELVLRQIRENCQECLVKEGFDTPQVFLLSSWELSKYDFMLLEKTLEKELPSHKRHAFLLALPNISLEILKKKKEALQKQIWKLATVSCGVAAVPIPGLSVACDVAILVKSLSEYRKNFGLDEESLIKLAEKVDKPVEEIKDAIKSPLAKEISKDLVVKMLTKAGGGALMFMEYIASTVPVLGSVAAGGISFGTTYYMLWSFLNEVAEDAQRVLIKAFESGV</sequence>
<evidence type="ECO:0000313" key="8">
    <source>
        <dbReference type="EMBL" id="KAH0631429.1"/>
    </source>
</evidence>
<evidence type="ECO:0000256" key="5">
    <source>
        <dbReference type="SAM" id="MobiDB-lite"/>
    </source>
</evidence>
<dbReference type="InterPro" id="IPR007743">
    <property type="entry name" value="Immunity-related_GTPase-like"/>
</dbReference>
<comment type="caution">
    <text evidence="8">The sequence shown here is derived from an EMBL/GenBank/DDBJ whole genome shotgun (WGS) entry which is preliminary data.</text>
</comment>
<dbReference type="EMBL" id="JAIPUX010000035">
    <property type="protein sequence ID" value="KAH0631429.1"/>
    <property type="molecule type" value="Genomic_DNA"/>
</dbReference>
<keyword evidence="6" id="KW-1133">Transmembrane helix</keyword>
<name>A0ABQ7TPM1_PHRPL</name>
<evidence type="ECO:0000256" key="3">
    <source>
        <dbReference type="ARBA" id="ARBA00022801"/>
    </source>
</evidence>
<dbReference type="Proteomes" id="UP000826234">
    <property type="component" value="Unassembled WGS sequence"/>
</dbReference>
<keyword evidence="2" id="KW-0547">Nucleotide-binding</keyword>
<dbReference type="InterPro" id="IPR051515">
    <property type="entry name" value="IRG"/>
</dbReference>
<evidence type="ECO:0000256" key="4">
    <source>
        <dbReference type="ARBA" id="ARBA00023134"/>
    </source>
</evidence>
<dbReference type="PANTHER" id="PTHR32341:SF17">
    <property type="entry name" value="IRG-TYPE G DOMAIN-CONTAINING PROTEIN"/>
    <property type="match status" value="1"/>
</dbReference>
<feature type="region of interest" description="Disordered" evidence="5">
    <location>
        <begin position="485"/>
        <end position="519"/>
    </location>
</feature>
<feature type="transmembrane region" description="Helical" evidence="6">
    <location>
        <begin position="223"/>
        <end position="244"/>
    </location>
</feature>
<comment type="similarity">
    <text evidence="1">Belongs to the TRAFAC class dynamin-like GTPase superfamily. IRG family.</text>
</comment>
<keyword evidence="9" id="KW-1185">Reference proteome</keyword>